<evidence type="ECO:0000313" key="2">
    <source>
        <dbReference type="EMBL" id="SNS28377.1"/>
    </source>
</evidence>
<dbReference type="EMBL" id="FZNR01000013">
    <property type="protein sequence ID" value="SNS28377.1"/>
    <property type="molecule type" value="Genomic_DNA"/>
</dbReference>
<reference evidence="2 3" key="1">
    <citation type="submission" date="2017-06" db="EMBL/GenBank/DDBJ databases">
        <authorList>
            <person name="Kim H.J."/>
            <person name="Triplett B.A."/>
        </authorList>
    </citation>
    <scope>NUCLEOTIDE SEQUENCE [LARGE SCALE GENOMIC DNA]</scope>
    <source>
        <strain evidence="2 3">DSM 43151</strain>
    </source>
</reference>
<dbReference type="OrthoDB" id="3297477at2"/>
<feature type="transmembrane region" description="Helical" evidence="1">
    <location>
        <begin position="25"/>
        <end position="43"/>
    </location>
</feature>
<dbReference type="RefSeq" id="WP_089296362.1">
    <property type="nucleotide sequence ID" value="NZ_BOMU01000066.1"/>
</dbReference>
<sequence>MTVLAGFLTTQALLGDAGVSLIDPGVARTLVCGVLYAVLLLLFSMGVAALLRGSALAIGILVPLFFMVSGILLSIPATRTVAQFLPDVAGGFAMACRPTEGMLLTPLTGMTVLLAWVVAAAAGGYLALTRRDA</sequence>
<gene>
    <name evidence="2" type="ORF">SAMN06264365_11332</name>
</gene>
<name>A0A239D7X3_9ACTN</name>
<dbReference type="AlphaFoldDB" id="A0A239D7X3"/>
<evidence type="ECO:0008006" key="4">
    <source>
        <dbReference type="Google" id="ProtNLM"/>
    </source>
</evidence>
<keyword evidence="3" id="KW-1185">Reference proteome</keyword>
<keyword evidence="1" id="KW-1133">Transmembrane helix</keyword>
<keyword evidence="1" id="KW-0812">Transmembrane</keyword>
<feature type="transmembrane region" description="Helical" evidence="1">
    <location>
        <begin position="107"/>
        <end position="128"/>
    </location>
</feature>
<evidence type="ECO:0000256" key="1">
    <source>
        <dbReference type="SAM" id="Phobius"/>
    </source>
</evidence>
<organism evidence="2 3">
    <name type="scientific">Actinoplanes regularis</name>
    <dbReference type="NCBI Taxonomy" id="52697"/>
    <lineage>
        <taxon>Bacteria</taxon>
        <taxon>Bacillati</taxon>
        <taxon>Actinomycetota</taxon>
        <taxon>Actinomycetes</taxon>
        <taxon>Micromonosporales</taxon>
        <taxon>Micromonosporaceae</taxon>
        <taxon>Actinoplanes</taxon>
    </lineage>
</organism>
<accession>A0A239D7X3</accession>
<dbReference type="Proteomes" id="UP000198415">
    <property type="component" value="Unassembled WGS sequence"/>
</dbReference>
<evidence type="ECO:0000313" key="3">
    <source>
        <dbReference type="Proteomes" id="UP000198415"/>
    </source>
</evidence>
<feature type="transmembrane region" description="Helical" evidence="1">
    <location>
        <begin position="55"/>
        <end position="75"/>
    </location>
</feature>
<keyword evidence="1" id="KW-0472">Membrane</keyword>
<protein>
    <recommendedName>
        <fullName evidence="4">ABC-2 type transport system permease protein</fullName>
    </recommendedName>
</protein>
<proteinExistence type="predicted"/>